<organism evidence="1 2">
    <name type="scientific">Trapa incisa</name>
    <dbReference type="NCBI Taxonomy" id="236973"/>
    <lineage>
        <taxon>Eukaryota</taxon>
        <taxon>Viridiplantae</taxon>
        <taxon>Streptophyta</taxon>
        <taxon>Embryophyta</taxon>
        <taxon>Tracheophyta</taxon>
        <taxon>Spermatophyta</taxon>
        <taxon>Magnoliopsida</taxon>
        <taxon>eudicotyledons</taxon>
        <taxon>Gunneridae</taxon>
        <taxon>Pentapetalae</taxon>
        <taxon>rosids</taxon>
        <taxon>malvids</taxon>
        <taxon>Myrtales</taxon>
        <taxon>Lythraceae</taxon>
        <taxon>Trapa</taxon>
    </lineage>
</organism>
<sequence length="64" mass="7363">MSGRPLRAQTRVRVSVFDPYHRDCSVLNPIMNLRLKSRVRIHYNGLKLRVQTNKVVTEQNVGSG</sequence>
<comment type="caution">
    <text evidence="1">The sequence shown here is derived from an EMBL/GenBank/DDBJ whole genome shotgun (WGS) entry which is preliminary data.</text>
</comment>
<evidence type="ECO:0000313" key="2">
    <source>
        <dbReference type="Proteomes" id="UP001345219"/>
    </source>
</evidence>
<evidence type="ECO:0000313" key="1">
    <source>
        <dbReference type="EMBL" id="KAK4751097.1"/>
    </source>
</evidence>
<gene>
    <name evidence="1" type="ORF">SAY87_004579</name>
</gene>
<dbReference type="AlphaFoldDB" id="A0AAN7PKW2"/>
<accession>A0AAN7PKW2</accession>
<dbReference type="EMBL" id="JAXIOK010000017">
    <property type="protein sequence ID" value="KAK4751097.1"/>
    <property type="molecule type" value="Genomic_DNA"/>
</dbReference>
<dbReference type="Proteomes" id="UP001345219">
    <property type="component" value="Chromosome 4"/>
</dbReference>
<proteinExistence type="predicted"/>
<keyword evidence="2" id="KW-1185">Reference proteome</keyword>
<name>A0AAN7PKW2_9MYRT</name>
<protein>
    <submittedName>
        <fullName evidence="1">Uncharacterized protein</fullName>
    </submittedName>
</protein>
<reference evidence="1 2" key="1">
    <citation type="journal article" date="2023" name="Hortic Res">
        <title>Pangenome of water caltrop reveals structural variations and asymmetric subgenome divergence after allopolyploidization.</title>
        <authorList>
            <person name="Zhang X."/>
            <person name="Chen Y."/>
            <person name="Wang L."/>
            <person name="Yuan Y."/>
            <person name="Fang M."/>
            <person name="Shi L."/>
            <person name="Lu R."/>
            <person name="Comes H.P."/>
            <person name="Ma Y."/>
            <person name="Chen Y."/>
            <person name="Huang G."/>
            <person name="Zhou Y."/>
            <person name="Zheng Z."/>
            <person name="Qiu Y."/>
        </authorList>
    </citation>
    <scope>NUCLEOTIDE SEQUENCE [LARGE SCALE GENOMIC DNA]</scope>
    <source>
        <tissue evidence="1">Roots</tissue>
    </source>
</reference>